<dbReference type="Proteomes" id="UP000264589">
    <property type="component" value="Unassembled WGS sequence"/>
</dbReference>
<dbReference type="GO" id="GO:0003995">
    <property type="term" value="F:acyl-CoA dehydrogenase activity"/>
    <property type="evidence" value="ECO:0007669"/>
    <property type="project" value="TreeGrafter"/>
</dbReference>
<gene>
    <name evidence="10" type="ORF">DX908_02560</name>
</gene>
<dbReference type="RefSeq" id="WP_116390892.1">
    <property type="nucleotide sequence ID" value="NZ_QUQO01000001.1"/>
</dbReference>
<comment type="cofactor">
    <cofactor evidence="1 6">
        <name>FAD</name>
        <dbReference type="ChEBI" id="CHEBI:57692"/>
    </cofactor>
</comment>
<evidence type="ECO:0000313" key="10">
    <source>
        <dbReference type="EMBL" id="RFB04264.1"/>
    </source>
</evidence>
<dbReference type="Pfam" id="PF00441">
    <property type="entry name" value="Acyl-CoA_dh_1"/>
    <property type="match status" value="1"/>
</dbReference>
<keyword evidence="4 6" id="KW-0274">FAD</keyword>
<organism evidence="10 11">
    <name type="scientific">Parvularcula marina</name>
    <dbReference type="NCBI Taxonomy" id="2292771"/>
    <lineage>
        <taxon>Bacteria</taxon>
        <taxon>Pseudomonadati</taxon>
        <taxon>Pseudomonadota</taxon>
        <taxon>Alphaproteobacteria</taxon>
        <taxon>Parvularculales</taxon>
        <taxon>Parvularculaceae</taxon>
        <taxon>Parvularcula</taxon>
    </lineage>
</organism>
<dbReference type="InterPro" id="IPR013786">
    <property type="entry name" value="AcylCoA_DH/ox_N"/>
</dbReference>
<dbReference type="InterPro" id="IPR037069">
    <property type="entry name" value="AcylCoA_DH/ox_N_sf"/>
</dbReference>
<dbReference type="InterPro" id="IPR046373">
    <property type="entry name" value="Acyl-CoA_Oxase/DH_mid-dom_sf"/>
</dbReference>
<dbReference type="OrthoDB" id="7328575at2"/>
<dbReference type="GO" id="GO:0050660">
    <property type="term" value="F:flavin adenine dinucleotide binding"/>
    <property type="evidence" value="ECO:0007669"/>
    <property type="project" value="InterPro"/>
</dbReference>
<dbReference type="Pfam" id="PF02771">
    <property type="entry name" value="Acyl-CoA_dh_N"/>
    <property type="match status" value="1"/>
</dbReference>
<evidence type="ECO:0000256" key="2">
    <source>
        <dbReference type="ARBA" id="ARBA00009347"/>
    </source>
</evidence>
<dbReference type="InterPro" id="IPR009075">
    <property type="entry name" value="AcylCo_DH/oxidase_C"/>
</dbReference>
<dbReference type="Gene3D" id="2.40.110.10">
    <property type="entry name" value="Butyryl-CoA Dehydrogenase, subunit A, domain 2"/>
    <property type="match status" value="1"/>
</dbReference>
<keyword evidence="5 6" id="KW-0560">Oxidoreductase</keyword>
<protein>
    <submittedName>
        <fullName evidence="10">Acyl-CoA dehydrogenase</fullName>
    </submittedName>
</protein>
<keyword evidence="3 6" id="KW-0285">Flavoprotein</keyword>
<comment type="caution">
    <text evidence="10">The sequence shown here is derived from an EMBL/GenBank/DDBJ whole genome shotgun (WGS) entry which is preliminary data.</text>
</comment>
<name>A0A371RFM1_9PROT</name>
<accession>A0A371RFM1</accession>
<dbReference type="InterPro" id="IPR036250">
    <property type="entry name" value="AcylCo_DH-like_C"/>
</dbReference>
<dbReference type="Gene3D" id="1.10.540.10">
    <property type="entry name" value="Acyl-CoA dehydrogenase/oxidase, N-terminal domain"/>
    <property type="match status" value="1"/>
</dbReference>
<dbReference type="InParanoid" id="A0A371RFM1"/>
<evidence type="ECO:0000256" key="5">
    <source>
        <dbReference type="ARBA" id="ARBA00023002"/>
    </source>
</evidence>
<feature type="domain" description="Acyl-CoA dehydrogenase/oxidase C-terminal" evidence="7">
    <location>
        <begin position="219"/>
        <end position="362"/>
    </location>
</feature>
<evidence type="ECO:0000256" key="4">
    <source>
        <dbReference type="ARBA" id="ARBA00022827"/>
    </source>
</evidence>
<feature type="domain" description="Acyl-CoA oxidase/dehydrogenase middle" evidence="8">
    <location>
        <begin position="129"/>
        <end position="208"/>
    </location>
</feature>
<dbReference type="SUPFAM" id="SSF56645">
    <property type="entry name" value="Acyl-CoA dehydrogenase NM domain-like"/>
    <property type="match status" value="1"/>
</dbReference>
<evidence type="ECO:0000256" key="6">
    <source>
        <dbReference type="RuleBase" id="RU362125"/>
    </source>
</evidence>
<dbReference type="InterPro" id="IPR006091">
    <property type="entry name" value="Acyl-CoA_Oxase/DH_mid-dom"/>
</dbReference>
<dbReference type="PANTHER" id="PTHR43884:SF20">
    <property type="entry name" value="ACYL-COA DEHYDROGENASE FADE28"/>
    <property type="match status" value="1"/>
</dbReference>
<dbReference type="EMBL" id="QUQO01000001">
    <property type="protein sequence ID" value="RFB04264.1"/>
    <property type="molecule type" value="Genomic_DNA"/>
</dbReference>
<evidence type="ECO:0000259" key="9">
    <source>
        <dbReference type="Pfam" id="PF02771"/>
    </source>
</evidence>
<evidence type="ECO:0000259" key="8">
    <source>
        <dbReference type="Pfam" id="PF02770"/>
    </source>
</evidence>
<evidence type="ECO:0000313" key="11">
    <source>
        <dbReference type="Proteomes" id="UP000264589"/>
    </source>
</evidence>
<sequence length="366" mass="39467">MTMLLNDDQEMLRDNAARFMAEAAPVSHLRALRDDQNPDGFSRELWAGFAEMGFTAMLVPEDHGGLGLGLAEAGIILREIGRNLTPSPFMTTALGGVMALRTDKGEAAEQWLPKIAEGKAVLALALDEGAKHGATPTKLRAEPSGNGWKLSGQKDFVLHAQSADAYLVLARTDEGERLFLVDAKADGIERQTTPQVDAGYSSRVTFSDVTTEHPVGGEDTVKQMMAGLRVGAAAEMTGLAEGAAAMTTAYLSDRKQFGVPIGSFQALQHRAAHLYCELEVASAATLRAERLADSESPEAEEAVHVAKATAGWTSRLAVQEAVQMHGGIGMTDEHDIGLFMKRQRVLEELWGDSNYHAEQYARLKGY</sequence>
<dbReference type="AlphaFoldDB" id="A0A371RFM1"/>
<dbReference type="SUPFAM" id="SSF47203">
    <property type="entry name" value="Acyl-CoA dehydrogenase C-terminal domain-like"/>
    <property type="match status" value="1"/>
</dbReference>
<reference evidence="10 11" key="1">
    <citation type="submission" date="2018-08" db="EMBL/GenBank/DDBJ databases">
        <title>Parvularcula sp. SM1705, isolated from surface water of the South Sea China.</title>
        <authorList>
            <person name="Sun L."/>
        </authorList>
    </citation>
    <scope>NUCLEOTIDE SEQUENCE [LARGE SCALE GENOMIC DNA]</scope>
    <source>
        <strain evidence="10 11">SM1705</strain>
    </source>
</reference>
<dbReference type="CDD" id="cd00567">
    <property type="entry name" value="ACAD"/>
    <property type="match status" value="1"/>
</dbReference>
<keyword evidence="11" id="KW-1185">Reference proteome</keyword>
<dbReference type="Gene3D" id="1.20.140.10">
    <property type="entry name" value="Butyryl-CoA Dehydrogenase, subunit A, domain 3"/>
    <property type="match status" value="1"/>
</dbReference>
<dbReference type="Pfam" id="PF02770">
    <property type="entry name" value="Acyl-CoA_dh_M"/>
    <property type="match status" value="1"/>
</dbReference>
<dbReference type="PANTHER" id="PTHR43884">
    <property type="entry name" value="ACYL-COA DEHYDROGENASE"/>
    <property type="match status" value="1"/>
</dbReference>
<evidence type="ECO:0000256" key="1">
    <source>
        <dbReference type="ARBA" id="ARBA00001974"/>
    </source>
</evidence>
<feature type="domain" description="Acyl-CoA dehydrogenase/oxidase N-terminal" evidence="9">
    <location>
        <begin position="7"/>
        <end position="119"/>
    </location>
</feature>
<evidence type="ECO:0000259" key="7">
    <source>
        <dbReference type="Pfam" id="PF00441"/>
    </source>
</evidence>
<dbReference type="InterPro" id="IPR009100">
    <property type="entry name" value="AcylCoA_DH/oxidase_NM_dom_sf"/>
</dbReference>
<proteinExistence type="inferred from homology"/>
<evidence type="ECO:0000256" key="3">
    <source>
        <dbReference type="ARBA" id="ARBA00022630"/>
    </source>
</evidence>
<comment type="similarity">
    <text evidence="2 6">Belongs to the acyl-CoA dehydrogenase family.</text>
</comment>